<organism evidence="1">
    <name type="scientific">viral metagenome</name>
    <dbReference type="NCBI Taxonomy" id="1070528"/>
    <lineage>
        <taxon>unclassified sequences</taxon>
        <taxon>metagenomes</taxon>
        <taxon>organismal metagenomes</taxon>
    </lineage>
</organism>
<proteinExistence type="predicted"/>
<dbReference type="EMBL" id="MN739194">
    <property type="protein sequence ID" value="QHS92961.1"/>
    <property type="molecule type" value="Genomic_DNA"/>
</dbReference>
<reference evidence="1" key="1">
    <citation type="journal article" date="2020" name="Nature">
        <title>Giant virus diversity and host interactions through global metagenomics.</title>
        <authorList>
            <person name="Schulz F."/>
            <person name="Roux S."/>
            <person name="Paez-Espino D."/>
            <person name="Jungbluth S."/>
            <person name="Walsh D.A."/>
            <person name="Denef V.J."/>
            <person name="McMahon K.D."/>
            <person name="Konstantinidis K.T."/>
            <person name="Eloe-Fadrosh E.A."/>
            <person name="Kyrpides N.C."/>
            <person name="Woyke T."/>
        </authorList>
    </citation>
    <scope>NUCLEOTIDE SEQUENCE</scope>
    <source>
        <strain evidence="1">GVMAG-M-3300017651-5</strain>
    </source>
</reference>
<dbReference type="AlphaFoldDB" id="A0A6C0BMJ3"/>
<sequence>MSDNSFLLEIQSIIRSEVSCDLSHQLEYESIKSKMTPIDGLLLDFCTKYSCYVSSSPEGTSIITPTSGITWNNSECQMSLEIMHDIYVIQRKISLYFYCKTEETKFIVEVIHDLLIVRQLLSLIRTSITCKDDFNNILRRDTFSRSNQQSTEDIIQDRLDKLDRLISINPGFNLEQLLHHLRMRVSILRVLRSLQGNNSVTTIYGDIVPEAYRVMKDNQFISTNGYVVTSFNERIPKVMRRYSSELHVNELSILFKPNPSVIFTLNLMSIVSGKLPLIL</sequence>
<accession>A0A6C0BMJ3</accession>
<name>A0A6C0BMJ3_9ZZZZ</name>
<protein>
    <submittedName>
        <fullName evidence="1">Uncharacterized protein</fullName>
    </submittedName>
</protein>
<evidence type="ECO:0000313" key="1">
    <source>
        <dbReference type="EMBL" id="QHS92961.1"/>
    </source>
</evidence>